<evidence type="ECO:0000313" key="2">
    <source>
        <dbReference type="EMBL" id="KXT88340.1"/>
    </source>
</evidence>
<dbReference type="EMBL" id="LQOB01000011">
    <property type="protein sequence ID" value="KXT88340.1"/>
    <property type="molecule type" value="Genomic_DNA"/>
</dbReference>
<organism evidence="2 3">
    <name type="scientific">Streptococcus oralis</name>
    <dbReference type="NCBI Taxonomy" id="1303"/>
    <lineage>
        <taxon>Bacteria</taxon>
        <taxon>Bacillati</taxon>
        <taxon>Bacillota</taxon>
        <taxon>Bacilli</taxon>
        <taxon>Lactobacillales</taxon>
        <taxon>Streptococcaceae</taxon>
        <taxon>Streptococcus</taxon>
    </lineage>
</organism>
<accession>A0A139PFV5</accession>
<feature type="region of interest" description="Disordered" evidence="1">
    <location>
        <begin position="68"/>
        <end position="87"/>
    </location>
</feature>
<evidence type="ECO:0000313" key="3">
    <source>
        <dbReference type="Proteomes" id="UP000072653"/>
    </source>
</evidence>
<reference evidence="2 3" key="1">
    <citation type="submission" date="2016-01" db="EMBL/GenBank/DDBJ databases">
        <title>Highly variable Streptococcus oralis are common among viridans streptococci isolated from primates.</title>
        <authorList>
            <person name="Denapaite D."/>
            <person name="Rieger M."/>
            <person name="Koendgen S."/>
            <person name="Brueckner R."/>
            <person name="Ochigava I."/>
            <person name="Kappeler P."/>
            <person name="Maetz-Rensing K."/>
            <person name="Leendertz F."/>
            <person name="Hakenbeck R."/>
        </authorList>
    </citation>
    <scope>NUCLEOTIDE SEQUENCE [LARGE SCALE GENOMIC DNA]</scope>
    <source>
        <strain evidence="2 3">DD16</strain>
    </source>
</reference>
<proteinExistence type="predicted"/>
<dbReference type="PATRIC" id="fig|1303.79.peg.147"/>
<gene>
    <name evidence="2" type="ORF">SORDD16_00133</name>
</gene>
<protein>
    <submittedName>
        <fullName evidence="2">Uncharacterized protein</fullName>
    </submittedName>
</protein>
<dbReference type="AlphaFoldDB" id="A0A139PFV5"/>
<dbReference type="RefSeq" id="WP_061451947.1">
    <property type="nucleotide sequence ID" value="NZ_KQ969550.1"/>
</dbReference>
<dbReference type="OrthoDB" id="2248610at2"/>
<comment type="caution">
    <text evidence="2">The sequence shown here is derived from an EMBL/GenBank/DDBJ whole genome shotgun (WGS) entry which is preliminary data.</text>
</comment>
<dbReference type="Proteomes" id="UP000072653">
    <property type="component" value="Unassembled WGS sequence"/>
</dbReference>
<evidence type="ECO:0000256" key="1">
    <source>
        <dbReference type="SAM" id="MobiDB-lite"/>
    </source>
</evidence>
<sequence>MFNFENWKEIIADYVYTNVGNDDFVYGNYIDWDSFRTEHGEEVLDELGIDFNTENIYEKLDEVGVPSDYEYEEGNPDFPESFRYWQP</sequence>
<name>A0A139PFV5_STROR</name>